<gene>
    <name evidence="11 14" type="primary">rnmV</name>
    <name evidence="14" type="ORF">ISU02_09075</name>
</gene>
<evidence type="ECO:0000256" key="7">
    <source>
        <dbReference type="ARBA" id="ARBA00022759"/>
    </source>
</evidence>
<keyword evidence="5" id="KW-0479">Metal-binding</keyword>
<organism evidence="14 15">
    <name type="scientific">Fusibacter ferrireducens</name>
    <dbReference type="NCBI Taxonomy" id="2785058"/>
    <lineage>
        <taxon>Bacteria</taxon>
        <taxon>Bacillati</taxon>
        <taxon>Bacillota</taxon>
        <taxon>Clostridia</taxon>
        <taxon>Eubacteriales</taxon>
        <taxon>Eubacteriales Family XII. Incertae Sedis</taxon>
        <taxon>Fusibacter</taxon>
    </lineage>
</organism>
<comment type="similarity">
    <text evidence="11">Belongs to the ribonuclease M5 family.</text>
</comment>
<feature type="domain" description="Toprim" evidence="13">
    <location>
        <begin position="6"/>
        <end position="89"/>
    </location>
</feature>
<dbReference type="Pfam" id="PF01751">
    <property type="entry name" value="Toprim"/>
    <property type="match status" value="1"/>
</dbReference>
<dbReference type="InterPro" id="IPR006171">
    <property type="entry name" value="TOPRIM_dom"/>
</dbReference>
<sequence>MLDQIKEVIVVEGKDDESAVKRAVDCEIIITHGFGIREETFKRIERASQTKGVIIFTDPDYAGEQIRNRIEKRVKGCKHAFLDRQEATKKGDVGIENASPSAIREALSKVRTLEIKAVNEFMRSDLVLADLIGNDKAADRRAFMGKILGIGYCNAKQFLNRLNRYGVTRMEFASALETMEKEESLWID</sequence>
<evidence type="ECO:0000313" key="15">
    <source>
        <dbReference type="Proteomes" id="UP000614200"/>
    </source>
</evidence>
<comment type="catalytic activity">
    <reaction evidence="11">
        <text>Endonucleolytic cleavage of RNA, removing 21 and 42 nucleotides, respectively, from the 5'- and 3'-termini of a 5S-rRNA precursor.</text>
        <dbReference type="EC" id="3.1.26.8"/>
    </reaction>
</comment>
<dbReference type="EC" id="3.1.26.8" evidence="11 12"/>
<keyword evidence="15" id="KW-1185">Reference proteome</keyword>
<name>A0ABR9ZTI4_9FIRM</name>
<keyword evidence="7 11" id="KW-0255">Endonuclease</keyword>
<dbReference type="GO" id="GO:0043822">
    <property type="term" value="F:ribonuclease M5 activity"/>
    <property type="evidence" value="ECO:0007669"/>
    <property type="project" value="UniProtKB-EC"/>
</dbReference>
<keyword evidence="2 11" id="KW-0690">Ribosome biogenesis</keyword>
<dbReference type="Proteomes" id="UP000614200">
    <property type="component" value="Unassembled WGS sequence"/>
</dbReference>
<evidence type="ECO:0000256" key="12">
    <source>
        <dbReference type="NCBIfam" id="TIGR00334"/>
    </source>
</evidence>
<dbReference type="PANTHER" id="PTHR39156:SF1">
    <property type="entry name" value="RIBONUCLEASE M5"/>
    <property type="match status" value="1"/>
</dbReference>
<reference evidence="14 15" key="1">
    <citation type="submission" date="2020-11" db="EMBL/GenBank/DDBJ databases">
        <title>Fusibacter basophilias sp. nov.</title>
        <authorList>
            <person name="Qiu D."/>
        </authorList>
    </citation>
    <scope>NUCLEOTIDE SEQUENCE [LARGE SCALE GENOMIC DNA]</scope>
    <source>
        <strain evidence="14 15">Q10-2</strain>
    </source>
</reference>
<evidence type="ECO:0000256" key="9">
    <source>
        <dbReference type="ARBA" id="ARBA00022842"/>
    </source>
</evidence>
<dbReference type="Gene3D" id="3.40.1360.10">
    <property type="match status" value="1"/>
</dbReference>
<evidence type="ECO:0000256" key="10">
    <source>
        <dbReference type="ARBA" id="ARBA00022884"/>
    </source>
</evidence>
<evidence type="ECO:0000256" key="4">
    <source>
        <dbReference type="ARBA" id="ARBA00022722"/>
    </source>
</evidence>
<dbReference type="RefSeq" id="WP_194701513.1">
    <property type="nucleotide sequence ID" value="NZ_JADKNH010000005.1"/>
</dbReference>
<dbReference type="SMART" id="SM00493">
    <property type="entry name" value="TOPRIM"/>
    <property type="match status" value="1"/>
</dbReference>
<dbReference type="PROSITE" id="PS50880">
    <property type="entry name" value="TOPRIM"/>
    <property type="match status" value="1"/>
</dbReference>
<comment type="subcellular location">
    <subcellularLocation>
        <location evidence="11">Cytoplasm</location>
    </subcellularLocation>
</comment>
<evidence type="ECO:0000259" key="13">
    <source>
        <dbReference type="PROSITE" id="PS50880"/>
    </source>
</evidence>
<comment type="function">
    <text evidence="11">Required for correct processing of both the 5' and 3' ends of 5S rRNA precursor. Cleaves both sides of a double-stranded region yielding mature 5S rRNA in one step.</text>
</comment>
<keyword evidence="9" id="KW-0460">Magnesium</keyword>
<dbReference type="NCBIfam" id="TIGR00334">
    <property type="entry name" value="5S_RNA_mat_M5"/>
    <property type="match status" value="1"/>
</dbReference>
<dbReference type="PANTHER" id="PTHR39156">
    <property type="entry name" value="RIBONUCLEASE M5"/>
    <property type="match status" value="1"/>
</dbReference>
<dbReference type="HAMAP" id="MF_01469">
    <property type="entry name" value="RNase_M5"/>
    <property type="match status" value="1"/>
</dbReference>
<evidence type="ECO:0000256" key="5">
    <source>
        <dbReference type="ARBA" id="ARBA00022723"/>
    </source>
</evidence>
<dbReference type="SUPFAM" id="SSF110455">
    <property type="entry name" value="Toprim domain"/>
    <property type="match status" value="1"/>
</dbReference>
<dbReference type="EMBL" id="JADKNH010000005">
    <property type="protein sequence ID" value="MBF4693271.1"/>
    <property type="molecule type" value="Genomic_DNA"/>
</dbReference>
<proteinExistence type="inferred from homology"/>
<keyword evidence="10 11" id="KW-0694">RNA-binding</keyword>
<keyword evidence="8 11" id="KW-0378">Hydrolase</keyword>
<dbReference type="CDD" id="cd01027">
    <property type="entry name" value="TOPRIM_RNase_M5_like"/>
    <property type="match status" value="1"/>
</dbReference>
<keyword evidence="6 11" id="KW-0699">rRNA-binding</keyword>
<evidence type="ECO:0000256" key="1">
    <source>
        <dbReference type="ARBA" id="ARBA00022490"/>
    </source>
</evidence>
<evidence type="ECO:0000256" key="2">
    <source>
        <dbReference type="ARBA" id="ARBA00022517"/>
    </source>
</evidence>
<dbReference type="Pfam" id="PF13331">
    <property type="entry name" value="DUF4093"/>
    <property type="match status" value="1"/>
</dbReference>
<dbReference type="InterPro" id="IPR004466">
    <property type="entry name" value="RNase_M5"/>
</dbReference>
<evidence type="ECO:0000256" key="11">
    <source>
        <dbReference type="HAMAP-Rule" id="MF_01469"/>
    </source>
</evidence>
<keyword evidence="4 11" id="KW-0540">Nuclease</keyword>
<evidence type="ECO:0000256" key="6">
    <source>
        <dbReference type="ARBA" id="ARBA00022730"/>
    </source>
</evidence>
<evidence type="ECO:0000256" key="8">
    <source>
        <dbReference type="ARBA" id="ARBA00022801"/>
    </source>
</evidence>
<keyword evidence="3 11" id="KW-0698">rRNA processing</keyword>
<evidence type="ECO:0000256" key="3">
    <source>
        <dbReference type="ARBA" id="ARBA00022552"/>
    </source>
</evidence>
<keyword evidence="1 11" id="KW-0963">Cytoplasm</keyword>
<dbReference type="InterPro" id="IPR025156">
    <property type="entry name" value="RNase_M5_C"/>
</dbReference>
<comment type="caution">
    <text evidence="14">The sequence shown here is derived from an EMBL/GenBank/DDBJ whole genome shotgun (WGS) entry which is preliminary data.</text>
</comment>
<protein>
    <recommendedName>
        <fullName evidence="11 12">Ribonuclease M5</fullName>
        <ecNumber evidence="11 12">3.1.26.8</ecNumber>
    </recommendedName>
    <alternativeName>
        <fullName evidence="11">RNase M5</fullName>
    </alternativeName>
    <alternativeName>
        <fullName evidence="11">Ribosomal RNA terminal maturase M5</fullName>
    </alternativeName>
</protein>
<dbReference type="InterPro" id="IPR034141">
    <property type="entry name" value="TOPRIM_RNase_M5-like"/>
</dbReference>
<evidence type="ECO:0000313" key="14">
    <source>
        <dbReference type="EMBL" id="MBF4693271.1"/>
    </source>
</evidence>
<accession>A0ABR9ZTI4</accession>